<accession>A0A0L0WE93</accession>
<sequence>MENKQEHYYIIKNIKNVADKVEKGDGILNITKNKVLSLVLFIVIILNSSLVFAITFQDVPQNHWAIDHIEKMTKLGIITGYEDGTFRPDKTITRAEFAVLAVNIKGLEEAAKLAKGKTEFSDVPDNNWASGYINIASKNGFIYGVGNGKFEPNSPIRYEQAIALVMRILGYEEKVKARGGYPYGYLIVAGEEGVLNNANGVYGDLTTRGVATLLLDNALEVEIMERVVYGNKIVWEKIGKRLYNELGLSKINKERVKSYNKEKNTITVGSKTLEVKEGFNFEEVYGLKTTIWYKYDKSKNKNYLVDYKVEEKAKFDAVQLGKIRDIILVTEDKEYNIAEDAELRLNGSMSKLW</sequence>
<keyword evidence="1" id="KW-1133">Transmembrane helix</keyword>
<dbReference type="PANTHER" id="PTHR43308:SF5">
    <property type="entry name" value="S-LAYER PROTEIN _ PEPTIDOGLYCAN ENDO-BETA-N-ACETYLGLUCOSAMINIDASE"/>
    <property type="match status" value="1"/>
</dbReference>
<dbReference type="InterPro" id="IPR001119">
    <property type="entry name" value="SLH_dom"/>
</dbReference>
<dbReference type="PANTHER" id="PTHR43308">
    <property type="entry name" value="OUTER MEMBRANE PROTEIN ALPHA-RELATED"/>
    <property type="match status" value="1"/>
</dbReference>
<evidence type="ECO:0000313" key="4">
    <source>
        <dbReference type="Proteomes" id="UP000037267"/>
    </source>
</evidence>
<evidence type="ECO:0000259" key="2">
    <source>
        <dbReference type="PROSITE" id="PS51272"/>
    </source>
</evidence>
<keyword evidence="4" id="KW-1185">Reference proteome</keyword>
<evidence type="ECO:0000313" key="3">
    <source>
        <dbReference type="EMBL" id="KNF09756.1"/>
    </source>
</evidence>
<keyword evidence="1" id="KW-0472">Membrane</keyword>
<organism evidence="3 4">
    <name type="scientific">Gottschalkia purinilytica</name>
    <name type="common">Clostridium purinilyticum</name>
    <dbReference type="NCBI Taxonomy" id="1503"/>
    <lineage>
        <taxon>Bacteria</taxon>
        <taxon>Bacillati</taxon>
        <taxon>Bacillota</taxon>
        <taxon>Tissierellia</taxon>
        <taxon>Tissierellales</taxon>
        <taxon>Gottschalkiaceae</taxon>
        <taxon>Gottschalkia</taxon>
    </lineage>
</organism>
<dbReference type="InterPro" id="IPR051465">
    <property type="entry name" value="Cell_Envelope_Struct_Comp"/>
</dbReference>
<gene>
    <name evidence="3" type="ORF">CLPU_2c02080</name>
</gene>
<dbReference type="AlphaFoldDB" id="A0A0L0WE93"/>
<dbReference type="Pfam" id="PF00395">
    <property type="entry name" value="SLH"/>
    <property type="match status" value="2"/>
</dbReference>
<feature type="transmembrane region" description="Helical" evidence="1">
    <location>
        <begin position="35"/>
        <end position="56"/>
    </location>
</feature>
<dbReference type="STRING" id="1503.CLPU_2c02080"/>
<keyword evidence="1" id="KW-0812">Transmembrane</keyword>
<dbReference type="EMBL" id="LGSS01000002">
    <property type="protein sequence ID" value="KNF09756.1"/>
    <property type="molecule type" value="Genomic_DNA"/>
</dbReference>
<proteinExistence type="predicted"/>
<protein>
    <submittedName>
        <fullName evidence="3">Cell surface protein</fullName>
    </submittedName>
</protein>
<dbReference type="PROSITE" id="PS51272">
    <property type="entry name" value="SLH"/>
    <property type="match status" value="2"/>
</dbReference>
<reference evidence="4" key="1">
    <citation type="submission" date="2015-07" db="EMBL/GenBank/DDBJ databases">
        <title>Draft genome sequence of the purine-degrading Gottschalkia purinilyticum DSM 1384 (formerly Clostridium purinilyticum).</title>
        <authorList>
            <person name="Poehlein A."/>
            <person name="Schiel-Bengelsdorf B."/>
            <person name="Bengelsdorf F.R."/>
            <person name="Daniel R."/>
            <person name="Duerre P."/>
        </authorList>
    </citation>
    <scope>NUCLEOTIDE SEQUENCE [LARGE SCALE GENOMIC DNA]</scope>
    <source>
        <strain evidence="4">DSM 1384</strain>
    </source>
</reference>
<dbReference type="Proteomes" id="UP000037267">
    <property type="component" value="Unassembled WGS sequence"/>
</dbReference>
<feature type="domain" description="SLH" evidence="2">
    <location>
        <begin position="52"/>
        <end position="115"/>
    </location>
</feature>
<feature type="domain" description="SLH" evidence="2">
    <location>
        <begin position="116"/>
        <end position="179"/>
    </location>
</feature>
<dbReference type="PATRIC" id="fig|1503.3.peg.1704"/>
<name>A0A0L0WE93_GOTPU</name>
<comment type="caution">
    <text evidence="3">The sequence shown here is derived from an EMBL/GenBank/DDBJ whole genome shotgun (WGS) entry which is preliminary data.</text>
</comment>
<evidence type="ECO:0000256" key="1">
    <source>
        <dbReference type="SAM" id="Phobius"/>
    </source>
</evidence>